<dbReference type="RefSeq" id="XP_067757730.1">
    <property type="nucleotide sequence ID" value="XM_067901704.1"/>
</dbReference>
<reference evidence="5 6" key="1">
    <citation type="submission" date="2021-02" db="EMBL/GenBank/DDBJ databases">
        <title>Porcisia hertigi Genome sequencing and assembly.</title>
        <authorList>
            <person name="Almutairi H."/>
            <person name="Gatherer D."/>
        </authorList>
    </citation>
    <scope>NUCLEOTIDE SEQUENCE [LARGE SCALE GENOMIC DNA]</scope>
    <source>
        <strain evidence="5 6">C119</strain>
    </source>
</reference>
<dbReference type="PANTHER" id="PTHR19851">
    <property type="entry name" value="OS02G0203500 PROTEIN"/>
    <property type="match status" value="1"/>
</dbReference>
<protein>
    <recommendedName>
        <fullName evidence="4">C3H1-type domain-containing protein</fullName>
    </recommendedName>
</protein>
<keyword evidence="6" id="KW-1185">Reference proteome</keyword>
<dbReference type="Gene3D" id="3.30.40.10">
    <property type="entry name" value="Zinc/RING finger domain, C3HC4 (zinc finger)"/>
    <property type="match status" value="1"/>
</dbReference>
<feature type="coiled-coil region" evidence="2">
    <location>
        <begin position="66"/>
        <end position="93"/>
    </location>
</feature>
<dbReference type="OrthoDB" id="10064100at2759"/>
<dbReference type="PANTHER" id="PTHR19851:SF7">
    <property type="entry name" value="F-BOX DOMAIN-CONTAINING PROTEIN"/>
    <property type="match status" value="1"/>
</dbReference>
<evidence type="ECO:0000256" key="1">
    <source>
        <dbReference type="PROSITE-ProRule" id="PRU00723"/>
    </source>
</evidence>
<accession>A0A836LCI4</accession>
<dbReference type="InterPro" id="IPR013083">
    <property type="entry name" value="Znf_RING/FYVE/PHD"/>
</dbReference>
<evidence type="ECO:0000313" key="5">
    <source>
        <dbReference type="EMBL" id="KAG5507004.1"/>
    </source>
</evidence>
<keyword evidence="2" id="KW-0175">Coiled coil</keyword>
<dbReference type="AlphaFoldDB" id="A0A836LCI4"/>
<feature type="zinc finger region" description="C3H1-type" evidence="1">
    <location>
        <begin position="267"/>
        <end position="294"/>
    </location>
</feature>
<feature type="compositionally biased region" description="Polar residues" evidence="3">
    <location>
        <begin position="301"/>
        <end position="339"/>
    </location>
</feature>
<dbReference type="InterPro" id="IPR000571">
    <property type="entry name" value="Znf_CCCH"/>
</dbReference>
<dbReference type="GeneID" id="94291781"/>
<dbReference type="Proteomes" id="UP000674318">
    <property type="component" value="Unassembled WGS sequence"/>
</dbReference>
<feature type="domain" description="C3H1-type" evidence="4">
    <location>
        <begin position="267"/>
        <end position="294"/>
    </location>
</feature>
<keyword evidence="1" id="KW-0863">Zinc-finger</keyword>
<dbReference type="PROSITE" id="PS50103">
    <property type="entry name" value="ZF_C3H1"/>
    <property type="match status" value="1"/>
</dbReference>
<evidence type="ECO:0000313" key="6">
    <source>
        <dbReference type="Proteomes" id="UP000674318"/>
    </source>
</evidence>
<comment type="caution">
    <text evidence="5">The sequence shown here is derived from an EMBL/GenBank/DDBJ whole genome shotgun (WGS) entry which is preliminary data.</text>
</comment>
<feature type="region of interest" description="Disordered" evidence="3">
    <location>
        <begin position="219"/>
        <end position="241"/>
    </location>
</feature>
<name>A0A836LCI4_9TRYP</name>
<sequence>MSAMTPFYGRTYPTQTASLVWEATQLLKNSLADQSCEMRRSQELIMSLSEVLENSRELYNNIIAERDSAYRRLQEADTKLQQVENVVRRYAEVKDPVVASDGYTYERAELSRYLTDCKKSSSKAYSQQTKEELTDVMVENVSLRRLAELLKGVHSVEVPQLTTRPPLVSGGVDMNGSRSRWAEEAQSMGGLHNTEMGPASVSLSVGAGGRGMNGMGMGSGHTGSRFDRGGGAKSGKPNLSSDEKGRLHPCLRVYGFCNFEDDCTFANYPFEACLNHIKGKCRFGPTCKELHVDPRDPAYQNARSFSNHQHSQGTNGANMNPVQSSTAGATNDESSSQTADAGVGKSMQTECKVPEPLSETEAATTTSETAASTKRDDNAVENAGLLSPATGDAA</sequence>
<evidence type="ECO:0000256" key="3">
    <source>
        <dbReference type="SAM" id="MobiDB-lite"/>
    </source>
</evidence>
<dbReference type="EMBL" id="JAFJZO010000019">
    <property type="protein sequence ID" value="KAG5507004.1"/>
    <property type="molecule type" value="Genomic_DNA"/>
</dbReference>
<keyword evidence="1" id="KW-0862">Zinc</keyword>
<feature type="region of interest" description="Disordered" evidence="3">
    <location>
        <begin position="298"/>
        <end position="394"/>
    </location>
</feature>
<dbReference type="GO" id="GO:0008270">
    <property type="term" value="F:zinc ion binding"/>
    <property type="evidence" value="ECO:0007669"/>
    <property type="project" value="UniProtKB-KW"/>
</dbReference>
<gene>
    <name evidence="5" type="ORF">JKF63_05750</name>
</gene>
<proteinExistence type="predicted"/>
<feature type="compositionally biased region" description="Low complexity" evidence="3">
    <location>
        <begin position="359"/>
        <end position="372"/>
    </location>
</feature>
<evidence type="ECO:0000259" key="4">
    <source>
        <dbReference type="PROSITE" id="PS50103"/>
    </source>
</evidence>
<evidence type="ECO:0000256" key="2">
    <source>
        <dbReference type="SAM" id="Coils"/>
    </source>
</evidence>
<keyword evidence="1" id="KW-0479">Metal-binding</keyword>
<dbReference type="KEGG" id="phet:94291781"/>
<organism evidence="5 6">
    <name type="scientific">Porcisia hertigi</name>
    <dbReference type="NCBI Taxonomy" id="2761500"/>
    <lineage>
        <taxon>Eukaryota</taxon>
        <taxon>Discoba</taxon>
        <taxon>Euglenozoa</taxon>
        <taxon>Kinetoplastea</taxon>
        <taxon>Metakinetoplastina</taxon>
        <taxon>Trypanosomatida</taxon>
        <taxon>Trypanosomatidae</taxon>
        <taxon>Leishmaniinae</taxon>
        <taxon>Porcisia</taxon>
    </lineage>
</organism>